<keyword evidence="2" id="KW-1185">Reference proteome</keyword>
<dbReference type="Proteomes" id="UP001500683">
    <property type="component" value="Unassembled WGS sequence"/>
</dbReference>
<sequence>MELHGDAFGHLAELGMDGSRHRGPGMMPFQALLPLESSTGSVRSCAREKTVKVSQVTTMSEVGDKRDHAPGTVLVAEETLLGGVLNRVCPTGLIFLAGEADPISGGGR</sequence>
<protein>
    <submittedName>
        <fullName evidence="1">Uncharacterized protein</fullName>
    </submittedName>
</protein>
<name>A0ABP7UUU6_9ACTN</name>
<accession>A0ABP7UUU6</accession>
<evidence type="ECO:0000313" key="1">
    <source>
        <dbReference type="EMBL" id="GAA4053560.1"/>
    </source>
</evidence>
<reference evidence="2" key="1">
    <citation type="journal article" date="2019" name="Int. J. Syst. Evol. Microbiol.">
        <title>The Global Catalogue of Microorganisms (GCM) 10K type strain sequencing project: providing services to taxonomists for standard genome sequencing and annotation.</title>
        <authorList>
            <consortium name="The Broad Institute Genomics Platform"/>
            <consortium name="The Broad Institute Genome Sequencing Center for Infectious Disease"/>
            <person name="Wu L."/>
            <person name="Ma J."/>
        </authorList>
    </citation>
    <scope>NUCLEOTIDE SEQUENCE [LARGE SCALE GENOMIC DNA]</scope>
    <source>
        <strain evidence="2">JCM 16702</strain>
    </source>
</reference>
<proteinExistence type="predicted"/>
<organism evidence="1 2">
    <name type="scientific">Actinomadura miaoliensis</name>
    <dbReference type="NCBI Taxonomy" id="430685"/>
    <lineage>
        <taxon>Bacteria</taxon>
        <taxon>Bacillati</taxon>
        <taxon>Actinomycetota</taxon>
        <taxon>Actinomycetes</taxon>
        <taxon>Streptosporangiales</taxon>
        <taxon>Thermomonosporaceae</taxon>
        <taxon>Actinomadura</taxon>
    </lineage>
</organism>
<dbReference type="EMBL" id="BAAAZG010000001">
    <property type="protein sequence ID" value="GAA4053560.1"/>
    <property type="molecule type" value="Genomic_DNA"/>
</dbReference>
<comment type="caution">
    <text evidence="1">The sequence shown here is derived from an EMBL/GenBank/DDBJ whole genome shotgun (WGS) entry which is preliminary data.</text>
</comment>
<gene>
    <name evidence="1" type="ORF">GCM10022214_00040</name>
</gene>
<evidence type="ECO:0000313" key="2">
    <source>
        <dbReference type="Proteomes" id="UP001500683"/>
    </source>
</evidence>
<dbReference type="RefSeq" id="WP_344938897.1">
    <property type="nucleotide sequence ID" value="NZ_BAAAZG010000001.1"/>
</dbReference>